<feature type="transmembrane region" description="Helical" evidence="6">
    <location>
        <begin position="55"/>
        <end position="77"/>
    </location>
</feature>
<dbReference type="Pfam" id="PF01027">
    <property type="entry name" value="Bax1-I"/>
    <property type="match status" value="1"/>
</dbReference>
<evidence type="ECO:0008006" key="9">
    <source>
        <dbReference type="Google" id="ProtNLM"/>
    </source>
</evidence>
<comment type="subcellular location">
    <subcellularLocation>
        <location evidence="1">Membrane</location>
        <topology evidence="1">Multi-pass membrane protein</topology>
    </subcellularLocation>
</comment>
<dbReference type="PANTHER" id="PTHR23291">
    <property type="entry name" value="BAX INHIBITOR-RELATED"/>
    <property type="match status" value="1"/>
</dbReference>
<dbReference type="EMBL" id="CP014229">
    <property type="protein sequence ID" value="AMD90570.1"/>
    <property type="molecule type" value="Genomic_DNA"/>
</dbReference>
<evidence type="ECO:0000313" key="7">
    <source>
        <dbReference type="EMBL" id="AMD90570.1"/>
    </source>
</evidence>
<organism evidence="7 8">
    <name type="scientific">Desulfovibrio fairfieldensis</name>
    <dbReference type="NCBI Taxonomy" id="44742"/>
    <lineage>
        <taxon>Bacteria</taxon>
        <taxon>Pseudomonadati</taxon>
        <taxon>Thermodesulfobacteriota</taxon>
        <taxon>Desulfovibrionia</taxon>
        <taxon>Desulfovibrionales</taxon>
        <taxon>Desulfovibrionaceae</taxon>
        <taxon>Desulfovibrio</taxon>
    </lineage>
</organism>
<dbReference type="InterPro" id="IPR006214">
    <property type="entry name" value="Bax_inhibitor_1-related"/>
</dbReference>
<feature type="transmembrane region" description="Helical" evidence="6">
    <location>
        <begin position="89"/>
        <end position="107"/>
    </location>
</feature>
<evidence type="ECO:0000256" key="6">
    <source>
        <dbReference type="RuleBase" id="RU004379"/>
    </source>
</evidence>
<feature type="transmembrane region" description="Helical" evidence="6">
    <location>
        <begin position="24"/>
        <end position="43"/>
    </location>
</feature>
<dbReference type="GO" id="GO:0005886">
    <property type="term" value="C:plasma membrane"/>
    <property type="evidence" value="ECO:0007669"/>
    <property type="project" value="TreeGrafter"/>
</dbReference>
<protein>
    <recommendedName>
        <fullName evidence="9">BAX inhibitor protein</fullName>
    </recommendedName>
</protein>
<dbReference type="Proteomes" id="UP000069241">
    <property type="component" value="Chromosome"/>
</dbReference>
<keyword evidence="4 6" id="KW-1133">Transmembrane helix</keyword>
<keyword evidence="3 6" id="KW-0812">Transmembrane</keyword>
<dbReference type="AlphaFoldDB" id="A0A0X8JKR4"/>
<dbReference type="RefSeq" id="WP_062253217.1">
    <property type="nucleotide sequence ID" value="NZ_CP014229.1"/>
</dbReference>
<feature type="transmembrane region" description="Helical" evidence="6">
    <location>
        <begin position="143"/>
        <end position="161"/>
    </location>
</feature>
<reference evidence="8" key="1">
    <citation type="submission" date="2016-02" db="EMBL/GenBank/DDBJ databases">
        <authorList>
            <person name="Holder M.E."/>
            <person name="Ajami N.J."/>
            <person name="Petrosino J.F."/>
        </authorList>
    </citation>
    <scope>NUCLEOTIDE SEQUENCE [LARGE SCALE GENOMIC DNA]</scope>
    <source>
        <strain evidence="8">CCUG 45958</strain>
    </source>
</reference>
<evidence type="ECO:0000256" key="1">
    <source>
        <dbReference type="ARBA" id="ARBA00004141"/>
    </source>
</evidence>
<dbReference type="CDD" id="cd10432">
    <property type="entry name" value="BI-1-like_bacterial"/>
    <property type="match status" value="1"/>
</dbReference>
<feature type="transmembrane region" description="Helical" evidence="6">
    <location>
        <begin position="207"/>
        <end position="230"/>
    </location>
</feature>
<keyword evidence="8" id="KW-1185">Reference proteome</keyword>
<evidence type="ECO:0000256" key="2">
    <source>
        <dbReference type="ARBA" id="ARBA00010350"/>
    </source>
</evidence>
<comment type="similarity">
    <text evidence="2 6">Belongs to the BI1 family.</text>
</comment>
<accession>A0A0X8JKR4</accession>
<evidence type="ECO:0000313" key="8">
    <source>
        <dbReference type="Proteomes" id="UP000069241"/>
    </source>
</evidence>
<name>A0A0X8JKR4_9BACT</name>
<feature type="transmembrane region" description="Helical" evidence="6">
    <location>
        <begin position="168"/>
        <end position="187"/>
    </location>
</feature>
<keyword evidence="5 6" id="KW-0472">Membrane</keyword>
<proteinExistence type="inferred from homology"/>
<dbReference type="STRING" id="44742.AXF13_10825"/>
<dbReference type="KEGG" id="dfi:AXF13_10825"/>
<sequence length="235" mass="25137">MSPTTRSVAQSGVTSAVSVYMRQVYQWMTAGLALTTVVAYGVANSPAIRDAILGNSLVMILLIVAQFGMVIALSAAIHKMSAGTATGLFLLYSALTGAMLSSIFVIYPIASIANAFLVTTGTFLAMSVYGTVTKRDLTTMGNFLFMGLIGIIIAMVVNIFLKSTMMDFIISCLGVLIFTGLTAYDTQKLRRFGEAAPLDDGTAVRRGAIMGALTLYLDFINLFLMMLRLFGGNRN</sequence>
<gene>
    <name evidence="7" type="ORF">AXF13_10825</name>
</gene>
<evidence type="ECO:0000256" key="4">
    <source>
        <dbReference type="ARBA" id="ARBA00022989"/>
    </source>
</evidence>
<evidence type="ECO:0000256" key="5">
    <source>
        <dbReference type="ARBA" id="ARBA00023136"/>
    </source>
</evidence>
<dbReference type="PANTHER" id="PTHR23291:SF50">
    <property type="entry name" value="PROTEIN LIFEGUARD 4"/>
    <property type="match status" value="1"/>
</dbReference>
<evidence type="ECO:0000256" key="3">
    <source>
        <dbReference type="ARBA" id="ARBA00022692"/>
    </source>
</evidence>
<feature type="transmembrane region" description="Helical" evidence="6">
    <location>
        <begin position="114"/>
        <end position="131"/>
    </location>
</feature>